<evidence type="ECO:0000256" key="5">
    <source>
        <dbReference type="ARBA" id="ARBA00022840"/>
    </source>
</evidence>
<dbReference type="NCBIfam" id="TIGR00671">
    <property type="entry name" value="baf"/>
    <property type="match status" value="1"/>
</dbReference>
<evidence type="ECO:0000256" key="2">
    <source>
        <dbReference type="ARBA" id="ARBA00022679"/>
    </source>
</evidence>
<evidence type="ECO:0000313" key="7">
    <source>
        <dbReference type="EMBL" id="MBU5489717.1"/>
    </source>
</evidence>
<sequence>MLLAIDVGNTNTVFGIYKDEELIGSFRLSTTAERTSDELGMQIHMYYSFLGLQTADTEAVIVASVVPPVMYTLINAIRKYIGVRPMIVGKDVDTGLVNRYDNPREVGIDRLVNAVSAIQKYGAPLIIIDIGTATTFDVIDETGAYCGGAIFPGIKVAMEALFQKASKLPRVDIVRPEKAIGTNTVMSMQSGAVRGYAGAIQGIVHEMKAEINGSCRVVATGGMGRMMAEYCDTITDVDANLTLTGLRMIYEANKEKFAALEPIGPLVVSAEEELDAQL</sequence>
<evidence type="ECO:0000256" key="1">
    <source>
        <dbReference type="ARBA" id="ARBA00004496"/>
    </source>
</evidence>
<feature type="binding site" evidence="6">
    <location>
        <position position="132"/>
    </location>
    <ligand>
        <name>ATP</name>
        <dbReference type="ChEBI" id="CHEBI:30616"/>
    </ligand>
</feature>
<feature type="binding site" evidence="6">
    <location>
        <begin position="6"/>
        <end position="13"/>
    </location>
    <ligand>
        <name>ATP</name>
        <dbReference type="ChEBI" id="CHEBI:30616"/>
    </ligand>
</feature>
<dbReference type="HAMAP" id="MF_01274">
    <property type="entry name" value="Pantothen_kinase_3"/>
    <property type="match status" value="1"/>
</dbReference>
<accession>A0ABS6EQ52</accession>
<gene>
    <name evidence="6" type="primary">coaX</name>
    <name evidence="7" type="ORF">KQI75_03580</name>
</gene>
<dbReference type="CDD" id="cd24015">
    <property type="entry name" value="ASKHA_NBD_PanK-III"/>
    <property type="match status" value="1"/>
</dbReference>
<dbReference type="Proteomes" id="UP000783588">
    <property type="component" value="Unassembled WGS sequence"/>
</dbReference>
<dbReference type="PANTHER" id="PTHR34265:SF1">
    <property type="entry name" value="TYPE III PANTOTHENATE KINASE"/>
    <property type="match status" value="1"/>
</dbReference>
<dbReference type="NCBIfam" id="NF009848">
    <property type="entry name" value="PRK13318.1-6"/>
    <property type="match status" value="1"/>
</dbReference>
<keyword evidence="6" id="KW-0630">Potassium</keyword>
<comment type="caution">
    <text evidence="7">The sequence shown here is derived from an EMBL/GenBank/DDBJ whole genome shotgun (WGS) entry which is preliminary data.</text>
</comment>
<dbReference type="InterPro" id="IPR004619">
    <property type="entry name" value="Type_III_PanK"/>
</dbReference>
<comment type="subunit">
    <text evidence="6">Homodimer.</text>
</comment>
<reference evidence="7 8" key="1">
    <citation type="submission" date="2021-06" db="EMBL/GenBank/DDBJ databases">
        <authorList>
            <person name="Sun Q."/>
            <person name="Li D."/>
        </authorList>
    </citation>
    <scope>NUCLEOTIDE SEQUENCE [LARGE SCALE GENOMIC DNA]</scope>
    <source>
        <strain evidence="7 8">MSJd-7</strain>
    </source>
</reference>
<dbReference type="GO" id="GO:0004594">
    <property type="term" value="F:pantothenate kinase activity"/>
    <property type="evidence" value="ECO:0007669"/>
    <property type="project" value="UniProtKB-EC"/>
</dbReference>
<comment type="pathway">
    <text evidence="6">Cofactor biosynthesis; coenzyme A biosynthesis; CoA from (R)-pantothenate: step 1/5.</text>
</comment>
<keyword evidence="5 6" id="KW-0067">ATP-binding</keyword>
<feature type="binding site" evidence="6">
    <location>
        <position position="184"/>
    </location>
    <ligand>
        <name>substrate</name>
    </ligand>
</feature>
<proteinExistence type="inferred from homology"/>
<keyword evidence="6" id="KW-0479">Metal-binding</keyword>
<comment type="cofactor">
    <cofactor evidence="6">
        <name>NH4(+)</name>
        <dbReference type="ChEBI" id="CHEBI:28938"/>
    </cofactor>
    <cofactor evidence="6">
        <name>K(+)</name>
        <dbReference type="ChEBI" id="CHEBI:29103"/>
    </cofactor>
    <text evidence="6">A monovalent cation. Ammonium or potassium.</text>
</comment>
<evidence type="ECO:0000256" key="4">
    <source>
        <dbReference type="ARBA" id="ARBA00022777"/>
    </source>
</evidence>
<name>A0ABS6EQ52_9FIRM</name>
<comment type="catalytic activity">
    <reaction evidence="6">
        <text>(R)-pantothenate + ATP = (R)-4'-phosphopantothenate + ADP + H(+)</text>
        <dbReference type="Rhea" id="RHEA:16373"/>
        <dbReference type="ChEBI" id="CHEBI:10986"/>
        <dbReference type="ChEBI" id="CHEBI:15378"/>
        <dbReference type="ChEBI" id="CHEBI:29032"/>
        <dbReference type="ChEBI" id="CHEBI:30616"/>
        <dbReference type="ChEBI" id="CHEBI:456216"/>
        <dbReference type="EC" id="2.7.1.33"/>
    </reaction>
</comment>
<dbReference type="PANTHER" id="PTHR34265">
    <property type="entry name" value="TYPE III PANTOTHENATE KINASE"/>
    <property type="match status" value="1"/>
</dbReference>
<dbReference type="Pfam" id="PF03309">
    <property type="entry name" value="Pan_kinase"/>
    <property type="match status" value="1"/>
</dbReference>
<dbReference type="EC" id="2.7.1.33" evidence="6"/>
<dbReference type="EMBL" id="JAHLQI010000002">
    <property type="protein sequence ID" value="MBU5489717.1"/>
    <property type="molecule type" value="Genomic_DNA"/>
</dbReference>
<feature type="binding site" evidence="6">
    <location>
        <begin position="107"/>
        <end position="110"/>
    </location>
    <ligand>
        <name>substrate</name>
    </ligand>
</feature>
<comment type="function">
    <text evidence="6">Catalyzes the phosphorylation of pantothenate (Pan), the first step in CoA biosynthesis.</text>
</comment>
<feature type="binding site" evidence="6">
    <location>
        <position position="100"/>
    </location>
    <ligand>
        <name>substrate</name>
    </ligand>
</feature>
<comment type="similarity">
    <text evidence="6">Belongs to the type III pantothenate kinase family.</text>
</comment>
<keyword evidence="4 6" id="KW-0418">Kinase</keyword>
<evidence type="ECO:0000256" key="6">
    <source>
        <dbReference type="HAMAP-Rule" id="MF_01274"/>
    </source>
</evidence>
<keyword evidence="6" id="KW-0173">Coenzyme A biosynthesis</keyword>
<keyword evidence="2 6" id="KW-0808">Transferase</keyword>
<organism evidence="7 8">
    <name type="scientific">Butyricicoccus intestinisimiae</name>
    <dbReference type="NCBI Taxonomy" id="2841509"/>
    <lineage>
        <taxon>Bacteria</taxon>
        <taxon>Bacillati</taxon>
        <taxon>Bacillota</taxon>
        <taxon>Clostridia</taxon>
        <taxon>Eubacteriales</taxon>
        <taxon>Butyricicoccaceae</taxon>
        <taxon>Butyricicoccus</taxon>
    </lineage>
</organism>
<keyword evidence="8" id="KW-1185">Reference proteome</keyword>
<evidence type="ECO:0000256" key="3">
    <source>
        <dbReference type="ARBA" id="ARBA00022741"/>
    </source>
</evidence>
<protein>
    <recommendedName>
        <fullName evidence="6">Type III pantothenate kinase</fullName>
        <ecNumber evidence="6">2.7.1.33</ecNumber>
    </recommendedName>
    <alternativeName>
        <fullName evidence="6">PanK-III</fullName>
    </alternativeName>
    <alternativeName>
        <fullName evidence="6">Pantothenic acid kinase</fullName>
    </alternativeName>
</protein>
<dbReference type="RefSeq" id="WP_216469373.1">
    <property type="nucleotide sequence ID" value="NZ_JAHLQI010000002.1"/>
</dbReference>
<feature type="binding site" evidence="6">
    <location>
        <position position="129"/>
    </location>
    <ligand>
        <name>K(+)</name>
        <dbReference type="ChEBI" id="CHEBI:29103"/>
    </ligand>
</feature>
<dbReference type="NCBIfam" id="NF009855">
    <property type="entry name" value="PRK13321.1"/>
    <property type="match status" value="1"/>
</dbReference>
<evidence type="ECO:0000313" key="8">
    <source>
        <dbReference type="Proteomes" id="UP000783588"/>
    </source>
</evidence>
<comment type="subcellular location">
    <subcellularLocation>
        <location evidence="1 6">Cytoplasm</location>
    </subcellularLocation>
</comment>
<feature type="active site" description="Proton acceptor" evidence="6">
    <location>
        <position position="109"/>
    </location>
</feature>
<keyword evidence="3 6" id="KW-0547">Nucleotide-binding</keyword>
<keyword evidence="6" id="KW-0963">Cytoplasm</keyword>